<sequence length="556" mass="61045">MCSIFGMFGLKSGDSTVALRVQAVELSRRQRHRGPDWSGVYVDDGAILVHERLAIVDPASGAQPLRSRDGHLALAVNGEIYNHRDLRAGSDYDFTTGSDSEVISALYRDGDPDFVSRLSGIFAFALWDAEQRRFLIARDPIGVCPLYWGHDADGRILVASEMKALVGACDDIEAFPPGHIYDSAAGGLRRYYDKPWREHSATKDAEVTPPELRKAFEDAVHRQMMTDVPYGVLLSGGLDSSLVAACAVKFARNRVENDDRGEAWWPHLHSFAIGLEGSPDLAAAQVAADALGTEHHGFVYTFEEGLDALPEVIRHIETYDVTTIRASTPMFLLARRIKAMGVKMVLSGEGADEMFGGYLYFHKAPSAEAFHEETVRKLDALHSYDCLRANKSMMAWGVEARVPFLDLEFLDVAMGMDAKHKMAGGGRIEKAVLREAFDGALPDQILWRQKEQFSDGVGYGWIDGLKDHADAVVTDAEFATAATRFPHNTPESKEAFLYRSIFERNFPGEACAETVPGGKSIACSTPAALEWDPEFAAMADPSGRAVQGVHEQALTI</sequence>
<dbReference type="Gene3D" id="3.60.20.10">
    <property type="entry name" value="Glutamine Phosphoribosylpyrophosphate, subunit 1, domain 1"/>
    <property type="match status" value="1"/>
</dbReference>
<dbReference type="NCBIfam" id="NF006949">
    <property type="entry name" value="PRK09431.1"/>
    <property type="match status" value="1"/>
</dbReference>
<dbReference type="CDD" id="cd01991">
    <property type="entry name" value="Asn_synthase_B_C"/>
    <property type="match status" value="1"/>
</dbReference>
<dbReference type="SUPFAM" id="SSF56235">
    <property type="entry name" value="N-terminal nucleophile aminohydrolases (Ntn hydrolases)"/>
    <property type="match status" value="1"/>
</dbReference>
<evidence type="ECO:0000313" key="13">
    <source>
        <dbReference type="Proteomes" id="UP001595914"/>
    </source>
</evidence>
<dbReference type="PANTHER" id="PTHR11772">
    <property type="entry name" value="ASPARAGINE SYNTHETASE"/>
    <property type="match status" value="1"/>
</dbReference>
<evidence type="ECO:0000256" key="3">
    <source>
        <dbReference type="ARBA" id="ARBA00022598"/>
    </source>
</evidence>
<organism evidence="12 13">
    <name type="scientific">Rhodococcus kronopolitis</name>
    <dbReference type="NCBI Taxonomy" id="1460226"/>
    <lineage>
        <taxon>Bacteria</taxon>
        <taxon>Bacillati</taxon>
        <taxon>Actinomycetota</taxon>
        <taxon>Actinomycetes</taxon>
        <taxon>Mycobacteriales</taxon>
        <taxon>Nocardiaceae</taxon>
        <taxon>Rhodococcus</taxon>
    </lineage>
</organism>
<keyword evidence="8" id="KW-0315">Glutamine amidotransferase</keyword>
<dbReference type="EMBL" id="JBHSFO010000006">
    <property type="protein sequence ID" value="MFC4604749.1"/>
    <property type="molecule type" value="Genomic_DNA"/>
</dbReference>
<evidence type="ECO:0000259" key="11">
    <source>
        <dbReference type="PROSITE" id="PS51278"/>
    </source>
</evidence>
<dbReference type="Gene3D" id="3.40.50.620">
    <property type="entry name" value="HUPs"/>
    <property type="match status" value="1"/>
</dbReference>
<evidence type="ECO:0000256" key="4">
    <source>
        <dbReference type="ARBA" id="ARBA00022605"/>
    </source>
</evidence>
<evidence type="ECO:0000256" key="8">
    <source>
        <dbReference type="ARBA" id="ARBA00022962"/>
    </source>
</evidence>
<keyword evidence="4" id="KW-0028">Amino-acid biosynthesis</keyword>
<comment type="caution">
    <text evidence="12">The sequence shown here is derived from an EMBL/GenBank/DDBJ whole genome shotgun (WGS) entry which is preliminary data.</text>
</comment>
<comment type="similarity">
    <text evidence="1">Belongs to the asparagine synthetase family.</text>
</comment>
<dbReference type="InterPro" id="IPR033738">
    <property type="entry name" value="AsnB_N"/>
</dbReference>
<dbReference type="InterPro" id="IPR050795">
    <property type="entry name" value="Asn_Synthetase"/>
</dbReference>
<evidence type="ECO:0000256" key="6">
    <source>
        <dbReference type="ARBA" id="ARBA00022840"/>
    </source>
</evidence>
<gene>
    <name evidence="12" type="primary">asnB</name>
    <name evidence="12" type="ORF">ACFO6S_13720</name>
</gene>
<evidence type="ECO:0000256" key="7">
    <source>
        <dbReference type="ARBA" id="ARBA00022888"/>
    </source>
</evidence>
<reference evidence="13" key="1">
    <citation type="journal article" date="2019" name="Int. J. Syst. Evol. Microbiol.">
        <title>The Global Catalogue of Microorganisms (GCM) 10K type strain sequencing project: providing services to taxonomists for standard genome sequencing and annotation.</title>
        <authorList>
            <consortium name="The Broad Institute Genomics Platform"/>
            <consortium name="The Broad Institute Genome Sequencing Center for Infectious Disease"/>
            <person name="Wu L."/>
            <person name="Ma J."/>
        </authorList>
    </citation>
    <scope>NUCLEOTIDE SEQUENCE [LARGE SCALE GENOMIC DNA]</scope>
    <source>
        <strain evidence="13">CCUG 54520</strain>
    </source>
</reference>
<protein>
    <recommendedName>
        <fullName evidence="2">asparagine synthase (glutamine-hydrolyzing)</fullName>
        <ecNumber evidence="2">6.3.5.4</ecNumber>
    </recommendedName>
</protein>
<dbReference type="InterPro" id="IPR017932">
    <property type="entry name" value="GATase_2_dom"/>
</dbReference>
<dbReference type="PROSITE" id="PS51278">
    <property type="entry name" value="GATASE_TYPE_2"/>
    <property type="match status" value="1"/>
</dbReference>
<accession>A0ABV9FWP3</accession>
<keyword evidence="5" id="KW-0547">Nucleotide-binding</keyword>
<dbReference type="InterPro" id="IPR014729">
    <property type="entry name" value="Rossmann-like_a/b/a_fold"/>
</dbReference>
<evidence type="ECO:0000313" key="12">
    <source>
        <dbReference type="EMBL" id="MFC4604749.1"/>
    </source>
</evidence>
<dbReference type="PIRSF" id="PIRSF001589">
    <property type="entry name" value="Asn_synthetase_glu-h"/>
    <property type="match status" value="1"/>
</dbReference>
<dbReference type="InterPro" id="IPR001962">
    <property type="entry name" value="Asn_synthase"/>
</dbReference>
<evidence type="ECO:0000256" key="1">
    <source>
        <dbReference type="ARBA" id="ARBA00005752"/>
    </source>
</evidence>
<proteinExistence type="inferred from homology"/>
<keyword evidence="3 12" id="KW-0436">Ligase</keyword>
<keyword evidence="7" id="KW-0061">Asparagine biosynthesis</keyword>
<dbReference type="NCBIfam" id="TIGR01536">
    <property type="entry name" value="asn_synth_AEB"/>
    <property type="match status" value="1"/>
</dbReference>
<dbReference type="Pfam" id="PF00733">
    <property type="entry name" value="Asn_synthase"/>
    <property type="match status" value="1"/>
</dbReference>
<dbReference type="Proteomes" id="UP001595914">
    <property type="component" value="Unassembled WGS sequence"/>
</dbReference>
<dbReference type="InterPro" id="IPR006426">
    <property type="entry name" value="Asn_synth_AEB"/>
</dbReference>
<dbReference type="CDD" id="cd00712">
    <property type="entry name" value="AsnB"/>
    <property type="match status" value="1"/>
</dbReference>
<dbReference type="RefSeq" id="WP_378417816.1">
    <property type="nucleotide sequence ID" value="NZ_JBHSFO010000006.1"/>
</dbReference>
<dbReference type="InterPro" id="IPR029055">
    <property type="entry name" value="Ntn_hydrolases_N"/>
</dbReference>
<keyword evidence="6" id="KW-0067">ATP-binding</keyword>
<dbReference type="SUPFAM" id="SSF52402">
    <property type="entry name" value="Adenine nucleotide alpha hydrolases-like"/>
    <property type="match status" value="1"/>
</dbReference>
<name>A0ABV9FWP3_9NOCA</name>
<dbReference type="EC" id="6.3.5.4" evidence="2"/>
<evidence type="ECO:0000256" key="2">
    <source>
        <dbReference type="ARBA" id="ARBA00012737"/>
    </source>
</evidence>
<dbReference type="PANTHER" id="PTHR11772:SF2">
    <property type="entry name" value="ASPARAGINE SYNTHETASE [GLUTAMINE-HYDROLYZING]"/>
    <property type="match status" value="1"/>
</dbReference>
<keyword evidence="13" id="KW-1185">Reference proteome</keyword>
<evidence type="ECO:0000256" key="9">
    <source>
        <dbReference type="ARBA" id="ARBA00029440"/>
    </source>
</evidence>
<dbReference type="GO" id="GO:0004066">
    <property type="term" value="F:asparagine synthase (glutamine-hydrolyzing) activity"/>
    <property type="evidence" value="ECO:0007669"/>
    <property type="project" value="UniProtKB-EC"/>
</dbReference>
<evidence type="ECO:0000256" key="10">
    <source>
        <dbReference type="ARBA" id="ARBA00048741"/>
    </source>
</evidence>
<comment type="pathway">
    <text evidence="9">Amino-acid biosynthesis.</text>
</comment>
<comment type="catalytic activity">
    <reaction evidence="10">
        <text>L-aspartate + L-glutamine + ATP + H2O = L-asparagine + L-glutamate + AMP + diphosphate + H(+)</text>
        <dbReference type="Rhea" id="RHEA:12228"/>
        <dbReference type="ChEBI" id="CHEBI:15377"/>
        <dbReference type="ChEBI" id="CHEBI:15378"/>
        <dbReference type="ChEBI" id="CHEBI:29985"/>
        <dbReference type="ChEBI" id="CHEBI:29991"/>
        <dbReference type="ChEBI" id="CHEBI:30616"/>
        <dbReference type="ChEBI" id="CHEBI:33019"/>
        <dbReference type="ChEBI" id="CHEBI:58048"/>
        <dbReference type="ChEBI" id="CHEBI:58359"/>
        <dbReference type="ChEBI" id="CHEBI:456215"/>
        <dbReference type="EC" id="6.3.5.4"/>
    </reaction>
</comment>
<evidence type="ECO:0000256" key="5">
    <source>
        <dbReference type="ARBA" id="ARBA00022741"/>
    </source>
</evidence>
<feature type="domain" description="Glutamine amidotransferase type-2" evidence="11">
    <location>
        <begin position="2"/>
        <end position="186"/>
    </location>
</feature>
<dbReference type="Pfam" id="PF13537">
    <property type="entry name" value="GATase_7"/>
    <property type="match status" value="1"/>
</dbReference>